<organism evidence="1 2">
    <name type="scientific">Micromonospora coxensis</name>
    <dbReference type="NCBI Taxonomy" id="356852"/>
    <lineage>
        <taxon>Bacteria</taxon>
        <taxon>Bacillati</taxon>
        <taxon>Actinomycetota</taxon>
        <taxon>Actinomycetes</taxon>
        <taxon>Micromonosporales</taxon>
        <taxon>Micromonosporaceae</taxon>
        <taxon>Micromonospora</taxon>
    </lineage>
</organism>
<evidence type="ECO:0000313" key="1">
    <source>
        <dbReference type="EMBL" id="SCG76687.1"/>
    </source>
</evidence>
<evidence type="ECO:0000313" key="2">
    <source>
        <dbReference type="Proteomes" id="UP000198215"/>
    </source>
</evidence>
<accession>A0A1C5K1Q7</accession>
<keyword evidence="2" id="KW-1185">Reference proteome</keyword>
<reference evidence="2" key="1">
    <citation type="submission" date="2016-06" db="EMBL/GenBank/DDBJ databases">
        <authorList>
            <person name="Varghese N."/>
            <person name="Submissions Spin"/>
        </authorList>
    </citation>
    <scope>NUCLEOTIDE SEQUENCE [LARGE SCALE GENOMIC DNA]</scope>
    <source>
        <strain evidence="2">DSM 45161</strain>
    </source>
</reference>
<proteinExistence type="predicted"/>
<dbReference type="Proteomes" id="UP000198215">
    <property type="component" value="Chromosome I"/>
</dbReference>
<gene>
    <name evidence="1" type="ORF">GA0070614_5984</name>
</gene>
<dbReference type="EMBL" id="LT607753">
    <property type="protein sequence ID" value="SCG76687.1"/>
    <property type="molecule type" value="Genomic_DNA"/>
</dbReference>
<sequence length="31" mass="3470">MSIPLRWRPLDEETGATFTDCVDIDGLFVTA</sequence>
<name>A0A1C5K1Q7_9ACTN</name>
<dbReference type="AlphaFoldDB" id="A0A1C5K1Q7"/>
<protein>
    <submittedName>
        <fullName evidence="1">Uncharacterized protein</fullName>
    </submittedName>
</protein>